<comment type="subcellular location">
    <subcellularLocation>
        <location evidence="1 11">Cell outer membrane</location>
        <topology evidence="1 11">Multi-pass membrane protein</topology>
    </subcellularLocation>
</comment>
<dbReference type="InterPro" id="IPR036942">
    <property type="entry name" value="Beta-barrel_TonB_sf"/>
</dbReference>
<evidence type="ECO:0000313" key="17">
    <source>
        <dbReference type="Proteomes" id="UP001302494"/>
    </source>
</evidence>
<evidence type="ECO:0000256" key="7">
    <source>
        <dbReference type="ARBA" id="ARBA00023065"/>
    </source>
</evidence>
<dbReference type="Gene3D" id="2.40.170.20">
    <property type="entry name" value="TonB-dependent receptor, beta-barrel domain"/>
    <property type="match status" value="1"/>
</dbReference>
<keyword evidence="13" id="KW-0732">Signal</keyword>
<evidence type="ECO:0000256" key="3">
    <source>
        <dbReference type="ARBA" id="ARBA00022452"/>
    </source>
</evidence>
<feature type="signal peptide" evidence="13">
    <location>
        <begin position="1"/>
        <end position="29"/>
    </location>
</feature>
<dbReference type="Proteomes" id="UP001302494">
    <property type="component" value="Chromosome"/>
</dbReference>
<feature type="domain" description="TonB-dependent receptor-like beta-barrel" evidence="14">
    <location>
        <begin position="230"/>
        <end position="643"/>
    </location>
</feature>
<keyword evidence="6" id="KW-0408">Iron</keyword>
<dbReference type="SUPFAM" id="SSF56935">
    <property type="entry name" value="Porins"/>
    <property type="match status" value="1"/>
</dbReference>
<evidence type="ECO:0000259" key="14">
    <source>
        <dbReference type="Pfam" id="PF00593"/>
    </source>
</evidence>
<reference evidence="16 17" key="1">
    <citation type="submission" date="2023-01" db="EMBL/GenBank/DDBJ databases">
        <title>Cultivation and genomic characterization of new, ubiquitous marine nitrite-oxidizing bacteria from the Nitrospirales.</title>
        <authorList>
            <person name="Mueller A.J."/>
            <person name="Daebeler A."/>
            <person name="Herbold C.W."/>
            <person name="Kirkegaard R.H."/>
            <person name="Daims H."/>
        </authorList>
    </citation>
    <scope>NUCLEOTIDE SEQUENCE [LARGE SCALE GENOMIC DNA]</scope>
    <source>
        <strain evidence="16 17">DK</strain>
    </source>
</reference>
<name>A0AA96GFI8_9BACT</name>
<dbReference type="InterPro" id="IPR012910">
    <property type="entry name" value="Plug_dom"/>
</dbReference>
<gene>
    <name evidence="16" type="ORF">PQG83_10540</name>
</gene>
<keyword evidence="16" id="KW-0675">Receptor</keyword>
<proteinExistence type="inferred from homology"/>
<organism evidence="16 17">
    <name type="scientific">Candidatus Nitrospira neomarina</name>
    <dbReference type="NCBI Taxonomy" id="3020899"/>
    <lineage>
        <taxon>Bacteria</taxon>
        <taxon>Pseudomonadati</taxon>
        <taxon>Nitrospirota</taxon>
        <taxon>Nitrospiria</taxon>
        <taxon>Nitrospirales</taxon>
        <taxon>Nitrospiraceae</taxon>
        <taxon>Nitrospira</taxon>
    </lineage>
</organism>
<dbReference type="GO" id="GO:0006826">
    <property type="term" value="P:iron ion transport"/>
    <property type="evidence" value="ECO:0007669"/>
    <property type="project" value="UniProtKB-KW"/>
</dbReference>
<evidence type="ECO:0000256" key="10">
    <source>
        <dbReference type="ARBA" id="ARBA00023237"/>
    </source>
</evidence>
<keyword evidence="7" id="KW-0406">Ion transport</keyword>
<evidence type="ECO:0000313" key="16">
    <source>
        <dbReference type="EMBL" id="WNM60202.1"/>
    </source>
</evidence>
<keyword evidence="4" id="KW-0410">Iron transport</keyword>
<evidence type="ECO:0000259" key="15">
    <source>
        <dbReference type="Pfam" id="PF07715"/>
    </source>
</evidence>
<dbReference type="RefSeq" id="WP_312740653.1">
    <property type="nucleotide sequence ID" value="NZ_CP116968.1"/>
</dbReference>
<accession>A0AA96GFI8</accession>
<dbReference type="KEGG" id="nneo:PQG83_10540"/>
<evidence type="ECO:0000256" key="11">
    <source>
        <dbReference type="PROSITE-ProRule" id="PRU01360"/>
    </source>
</evidence>
<protein>
    <submittedName>
        <fullName evidence="16">TonB-dependent receptor plug domain-containing protein</fullName>
    </submittedName>
</protein>
<keyword evidence="5 11" id="KW-0812">Transmembrane</keyword>
<evidence type="ECO:0000256" key="12">
    <source>
        <dbReference type="RuleBase" id="RU003357"/>
    </source>
</evidence>
<evidence type="ECO:0000256" key="13">
    <source>
        <dbReference type="SAM" id="SignalP"/>
    </source>
</evidence>
<evidence type="ECO:0000256" key="1">
    <source>
        <dbReference type="ARBA" id="ARBA00004571"/>
    </source>
</evidence>
<keyword evidence="9 11" id="KW-0472">Membrane</keyword>
<evidence type="ECO:0000256" key="6">
    <source>
        <dbReference type="ARBA" id="ARBA00023004"/>
    </source>
</evidence>
<comment type="similarity">
    <text evidence="11 12">Belongs to the TonB-dependent receptor family.</text>
</comment>
<dbReference type="Pfam" id="PF00593">
    <property type="entry name" value="TonB_dep_Rec_b-barrel"/>
    <property type="match status" value="1"/>
</dbReference>
<dbReference type="InterPro" id="IPR000531">
    <property type="entry name" value="Beta-barrel_TonB"/>
</dbReference>
<keyword evidence="8 12" id="KW-0798">TonB box</keyword>
<feature type="chain" id="PRO_5041662454" evidence="13">
    <location>
        <begin position="30"/>
        <end position="690"/>
    </location>
</feature>
<sequence length="690" mass="76934">MGRRYLHTLAVCSPACILFSLFWAGSASGHDQEDVTVLEEVQVVGERPIAASSNRIILNEDILLQPQGRPADLLRLAPGLITLEHSGGAGKADQFLLRGFDADHGTDLALHVDGMPINMRSHAHGQGYGDLNFIIPETIEEITVKKGPYHVEYGDFATAGAANYVTRESVPQTMVQSAGGNFNTQRHLFMTSPTHDRFRTLFAGEFYYTDGPYDFVNRNTRYNGLAKLTFDPSATSQLSVTLSQYYGRWNGSGQIPLRDVRSGGVDRFGSLDPSEGGKSLRSTGRLDYHYDLPGGGTVFANLWAQYYYLSLFSNFTFYLHDPVNGDGIEQTDRRWLTGSDIGYRQIFRLLDYEGTMTAGLQTRFDQIQVRLGTQQKRSSLAITQESDIFEASYSPYLRLDLQFLPWMRFVGGGRVDVFTYHVKDRCGADCSERPNGTASNAIASGKANLIVGPWYQTEFFLNVGTGFHSNDAREAVENPSTNSLTRAIGYEIGIRSRPWNWSEFLATFWLLDLESELVFVGDEGTTEPRGKTRRLGTEFSSRITPMDWLTIRGDITYTHAEFRKTGDAVPLAPQFTAFSSVTARFPIGLSGTLQMLTVGSRAGTEDDSVKLEPFTIFDLVLRYKIPLAPPTGRLEAFFSIRNLTDTDWRQAQFYYESRLPGEPAGGVADIHFVPGTPRMFMGGITWFFPA</sequence>
<dbReference type="GO" id="GO:0009279">
    <property type="term" value="C:cell outer membrane"/>
    <property type="evidence" value="ECO:0007669"/>
    <property type="project" value="UniProtKB-SubCell"/>
</dbReference>
<dbReference type="PROSITE" id="PS52016">
    <property type="entry name" value="TONB_DEPENDENT_REC_3"/>
    <property type="match status" value="1"/>
</dbReference>
<keyword evidence="17" id="KW-1185">Reference proteome</keyword>
<dbReference type="EMBL" id="CP116968">
    <property type="protein sequence ID" value="WNM60202.1"/>
    <property type="molecule type" value="Genomic_DNA"/>
</dbReference>
<evidence type="ECO:0000256" key="2">
    <source>
        <dbReference type="ARBA" id="ARBA00022448"/>
    </source>
</evidence>
<dbReference type="Gene3D" id="2.170.130.10">
    <property type="entry name" value="TonB-dependent receptor, plug domain"/>
    <property type="match status" value="1"/>
</dbReference>
<dbReference type="InterPro" id="IPR037066">
    <property type="entry name" value="Plug_dom_sf"/>
</dbReference>
<keyword evidence="2 11" id="KW-0813">Transport</keyword>
<evidence type="ECO:0000256" key="8">
    <source>
        <dbReference type="ARBA" id="ARBA00023077"/>
    </source>
</evidence>
<dbReference type="PANTHER" id="PTHR32552">
    <property type="entry name" value="FERRICHROME IRON RECEPTOR-RELATED"/>
    <property type="match status" value="1"/>
</dbReference>
<dbReference type="PANTHER" id="PTHR32552:SF81">
    <property type="entry name" value="TONB-DEPENDENT OUTER MEMBRANE RECEPTOR"/>
    <property type="match status" value="1"/>
</dbReference>
<dbReference type="InterPro" id="IPR039426">
    <property type="entry name" value="TonB-dep_rcpt-like"/>
</dbReference>
<keyword evidence="3 11" id="KW-1134">Transmembrane beta strand</keyword>
<keyword evidence="10 11" id="KW-0998">Cell outer membrane</keyword>
<evidence type="ECO:0000256" key="4">
    <source>
        <dbReference type="ARBA" id="ARBA00022496"/>
    </source>
</evidence>
<dbReference type="AlphaFoldDB" id="A0AA96GFI8"/>
<evidence type="ECO:0000256" key="9">
    <source>
        <dbReference type="ARBA" id="ARBA00023136"/>
    </source>
</evidence>
<feature type="domain" description="TonB-dependent receptor plug" evidence="15">
    <location>
        <begin position="52"/>
        <end position="161"/>
    </location>
</feature>
<dbReference type="Pfam" id="PF07715">
    <property type="entry name" value="Plug"/>
    <property type="match status" value="1"/>
</dbReference>
<evidence type="ECO:0000256" key="5">
    <source>
        <dbReference type="ARBA" id="ARBA00022692"/>
    </source>
</evidence>